<feature type="transmembrane region" description="Helical" evidence="7">
    <location>
        <begin position="268"/>
        <end position="287"/>
    </location>
</feature>
<feature type="transmembrane region" description="Helical" evidence="7">
    <location>
        <begin position="874"/>
        <end position="896"/>
    </location>
</feature>
<dbReference type="SUPFAM" id="SSF103473">
    <property type="entry name" value="MFS general substrate transporter"/>
    <property type="match status" value="1"/>
</dbReference>
<feature type="transmembrane region" description="Helical" evidence="7">
    <location>
        <begin position="191"/>
        <end position="211"/>
    </location>
</feature>
<keyword evidence="2 7" id="KW-0812">Transmembrane</keyword>
<dbReference type="Pfam" id="PF07690">
    <property type="entry name" value="MFS_1"/>
    <property type="match status" value="1"/>
</dbReference>
<proteinExistence type="predicted"/>
<dbReference type="Proteomes" id="UP000827549">
    <property type="component" value="Chromosome 6"/>
</dbReference>
<feature type="region of interest" description="Disordered" evidence="6">
    <location>
        <begin position="835"/>
        <end position="854"/>
    </location>
</feature>
<sequence length="1176" mass="129366">MSRLSTPLVVLTFALLFAATVAADDKVVCSTDPYQQHDAPHDECNGFRYVPNRLLNIIACGAYSLCGLIFIFNLLIFRGWYFLALLIGTGMMAGGIAIRVLCHDRLHWDIGFGLQQLLIILAPCLLIASNYVLFGRIAGHINARRHMFIPPRAVSWIFVLSDIGTFFVQGAGGGLSSNKDPKLQRVGQKLLLAGLIAQLVSYAIFAVLWFVFTLRVRRDEALWSHPGWKPINYVLGVNCVCFLIRNTFRMVEFSQGWHGYLATHEAYWAVLECVPVLIAISLFTWFWPSRILTEDSRPPTRPGSEFIPLTGPKPEGLELEEGEVDEVDAPAPVPIPASVVAGLPTILPDADDDAPTPPNSLASLAQGRKKVLMLCFCLSQFIDSAGTAAAFLMTAPIASSLQIEQGNQPWILTSYSLSFAATLLFAGRLADLYPPSIVYVIGFLGLGLFYLVISFVKDQYTFFVLRALSAGAGVLAIPTSVNMIVQMFPESTQQAKMLSMFGISGALGNTSAFILAGLFLLLDWRWYFRFIAVLVIPFAVLAFVLMPPTEAVAKSASAKEKWKRMDLGGVFILMAMMVLFILAFTQATVDGWKSAIFIAPLVISIVLVPVFVVWERTRPEGYALLPRNIWSFPNIFPLILLAGSGFLWFSTYQLGVATWFQDELHDSPIITAVKILPMGIISIAVGPVFHWFPSLVLKPRFVQPIASLLMFTGSILLAFSNGGRHMSDYWKYIFTGGMIGTAGEMTNYIGTNTAIIQSFPREFAGVGGSFAAVIYQIGGVIGIAVQGALLPTGGGVPGHVWAGYAHGYYFTSGVMVAIGLLFVVWFKPEKMPNVEKDEEGASEERGVAQLPSDRPWAEKTTDACNQLRYIPSQYGAGVCLGLWLLLALAYTCNTVAWPYYRLLPAILGAWALCGGLLIRTLYQARPHWTGGFAYLPRKWSTRKVLHVFLWTDALWLLLQSLGGFIGSLVPSGARATGEAFYLIGLLGQLVSLVLFATLYTAFMLRTRKDSRLFADAASWRPLAYALGWALFWLLQRTAYRTVLFRGGYKGYLRHPDAQFLALDVVSLWLAFVPLAYWWPARVLGAANRAPPVYDPEGTTAAVQTTVSLASVVPSVVDDTPPMPPGFIYKTSPEYQQRVDELRAEIKRLEDDAKHADALAKANAARTPSTRKAAPKC</sequence>
<feature type="transmembrane region" description="Helical" evidence="7">
    <location>
        <begin position="669"/>
        <end position="689"/>
    </location>
</feature>
<feature type="transmembrane region" description="Helical" evidence="7">
    <location>
        <begin position="808"/>
        <end position="826"/>
    </location>
</feature>
<keyword evidence="11" id="KW-1185">Reference proteome</keyword>
<feature type="transmembrane region" description="Helical" evidence="7">
    <location>
        <begin position="1022"/>
        <end position="1039"/>
    </location>
</feature>
<evidence type="ECO:0000256" key="7">
    <source>
        <dbReference type="SAM" id="Phobius"/>
    </source>
</evidence>
<evidence type="ECO:0000256" key="2">
    <source>
        <dbReference type="ARBA" id="ARBA00022692"/>
    </source>
</evidence>
<feature type="transmembrane region" description="Helical" evidence="7">
    <location>
        <begin position="979"/>
        <end position="1002"/>
    </location>
</feature>
<evidence type="ECO:0000256" key="4">
    <source>
        <dbReference type="ARBA" id="ARBA00023136"/>
    </source>
</evidence>
<dbReference type="PANTHER" id="PTHR31465">
    <property type="entry name" value="PROTEIN RTA1-RELATED"/>
    <property type="match status" value="1"/>
</dbReference>
<keyword evidence="8" id="KW-0732">Signal</keyword>
<dbReference type="InterPro" id="IPR036259">
    <property type="entry name" value="MFS_trans_sf"/>
</dbReference>
<dbReference type="GO" id="GO:0016020">
    <property type="term" value="C:membrane"/>
    <property type="evidence" value="ECO:0007669"/>
    <property type="project" value="UniProtKB-SubCell"/>
</dbReference>
<evidence type="ECO:0000313" key="11">
    <source>
        <dbReference type="Proteomes" id="UP000827549"/>
    </source>
</evidence>
<feature type="transmembrane region" description="Helical" evidence="7">
    <location>
        <begin position="462"/>
        <end position="485"/>
    </location>
</feature>
<dbReference type="Pfam" id="PF04479">
    <property type="entry name" value="RTA1"/>
    <property type="match status" value="2"/>
</dbReference>
<feature type="transmembrane region" description="Helical" evidence="7">
    <location>
        <begin position="763"/>
        <end position="788"/>
    </location>
</feature>
<feature type="transmembrane region" description="Helical" evidence="7">
    <location>
        <begin position="371"/>
        <end position="398"/>
    </location>
</feature>
<keyword evidence="3 7" id="KW-1133">Transmembrane helix</keyword>
<dbReference type="InterPro" id="IPR020846">
    <property type="entry name" value="MFS_dom"/>
</dbReference>
<feature type="transmembrane region" description="Helical" evidence="7">
    <location>
        <begin position="635"/>
        <end position="657"/>
    </location>
</feature>
<dbReference type="InterPro" id="IPR011701">
    <property type="entry name" value="MFS"/>
</dbReference>
<dbReference type="RefSeq" id="XP_062631312.1">
    <property type="nucleotide sequence ID" value="XM_062775328.1"/>
</dbReference>
<keyword evidence="5" id="KW-0175">Coiled coil</keyword>
<feature type="transmembrane region" description="Helical" evidence="7">
    <location>
        <begin position="437"/>
        <end position="456"/>
    </location>
</feature>
<accession>A0AAF1BL04</accession>
<evidence type="ECO:0000256" key="8">
    <source>
        <dbReference type="SAM" id="SignalP"/>
    </source>
</evidence>
<keyword evidence="4 7" id="KW-0472">Membrane</keyword>
<evidence type="ECO:0000256" key="3">
    <source>
        <dbReference type="ARBA" id="ARBA00022989"/>
    </source>
</evidence>
<dbReference type="Gene3D" id="1.20.1250.20">
    <property type="entry name" value="MFS general substrate transporter like domains"/>
    <property type="match status" value="2"/>
</dbReference>
<feature type="coiled-coil region" evidence="5">
    <location>
        <begin position="1131"/>
        <end position="1158"/>
    </location>
</feature>
<evidence type="ECO:0000256" key="1">
    <source>
        <dbReference type="ARBA" id="ARBA00004141"/>
    </source>
</evidence>
<feature type="domain" description="Major facilitator superfamily (MFS) profile" evidence="9">
    <location>
        <begin position="372"/>
        <end position="831"/>
    </location>
</feature>
<name>A0AAF1BL04_9TREE</name>
<feature type="transmembrane region" description="Helical" evidence="7">
    <location>
        <begin position="1059"/>
        <end position="1078"/>
    </location>
</feature>
<feature type="transmembrane region" description="Helical" evidence="7">
    <location>
        <begin position="231"/>
        <end position="248"/>
    </location>
</feature>
<organism evidence="10 11">
    <name type="scientific">Vanrija pseudolonga</name>
    <dbReference type="NCBI Taxonomy" id="143232"/>
    <lineage>
        <taxon>Eukaryota</taxon>
        <taxon>Fungi</taxon>
        <taxon>Dikarya</taxon>
        <taxon>Basidiomycota</taxon>
        <taxon>Agaricomycotina</taxon>
        <taxon>Tremellomycetes</taxon>
        <taxon>Trichosporonales</taxon>
        <taxon>Trichosporonaceae</taxon>
        <taxon>Vanrija</taxon>
    </lineage>
</organism>
<comment type="subcellular location">
    <subcellularLocation>
        <location evidence="1">Membrane</location>
        <topology evidence="1">Multi-pass membrane protein</topology>
    </subcellularLocation>
</comment>
<dbReference type="GeneID" id="87811952"/>
<feature type="transmembrane region" description="Helical" evidence="7">
    <location>
        <begin position="54"/>
        <end position="75"/>
    </location>
</feature>
<feature type="transmembrane region" description="Helical" evidence="7">
    <location>
        <begin position="701"/>
        <end position="720"/>
    </location>
</feature>
<feature type="transmembrane region" description="Helical" evidence="7">
    <location>
        <begin position="526"/>
        <end position="546"/>
    </location>
</feature>
<dbReference type="AlphaFoldDB" id="A0AAF1BL04"/>
<dbReference type="PROSITE" id="PS50850">
    <property type="entry name" value="MFS"/>
    <property type="match status" value="1"/>
</dbReference>
<feature type="chain" id="PRO_5042078239" evidence="8">
    <location>
        <begin position="24"/>
        <end position="1176"/>
    </location>
</feature>
<feature type="transmembrane region" description="Helical" evidence="7">
    <location>
        <begin position="113"/>
        <end position="133"/>
    </location>
</feature>
<gene>
    <name evidence="10" type="primary">SPBC1683.03c_4</name>
    <name evidence="10" type="ORF">LOC62_06G008788</name>
</gene>
<evidence type="ECO:0000256" key="6">
    <source>
        <dbReference type="SAM" id="MobiDB-lite"/>
    </source>
</evidence>
<dbReference type="PANTHER" id="PTHR31465:SF1">
    <property type="entry name" value="PROTEIN RTA1-RELATED"/>
    <property type="match status" value="1"/>
</dbReference>
<feature type="transmembrane region" description="Helical" evidence="7">
    <location>
        <begin position="567"/>
        <end position="589"/>
    </location>
</feature>
<evidence type="ECO:0000313" key="10">
    <source>
        <dbReference type="EMBL" id="WOO85286.1"/>
    </source>
</evidence>
<feature type="transmembrane region" description="Helical" evidence="7">
    <location>
        <begin position="943"/>
        <end position="967"/>
    </location>
</feature>
<evidence type="ECO:0000259" key="9">
    <source>
        <dbReference type="PROSITE" id="PS50850"/>
    </source>
</evidence>
<protein>
    <submittedName>
        <fullName evidence="10">Purtative MFS-type transporterc</fullName>
    </submittedName>
</protein>
<feature type="transmembrane region" description="Helical" evidence="7">
    <location>
        <begin position="902"/>
        <end position="922"/>
    </location>
</feature>
<feature type="transmembrane region" description="Helical" evidence="7">
    <location>
        <begin position="82"/>
        <end position="101"/>
    </location>
</feature>
<feature type="transmembrane region" description="Helical" evidence="7">
    <location>
        <begin position="595"/>
        <end position="614"/>
    </location>
</feature>
<dbReference type="InterPro" id="IPR007568">
    <property type="entry name" value="RTA1"/>
</dbReference>
<dbReference type="EMBL" id="CP086719">
    <property type="protein sequence ID" value="WOO85286.1"/>
    <property type="molecule type" value="Genomic_DNA"/>
</dbReference>
<reference evidence="10" key="1">
    <citation type="submission" date="2023-10" db="EMBL/GenBank/DDBJ databases">
        <authorList>
            <person name="Noh H."/>
        </authorList>
    </citation>
    <scope>NUCLEOTIDE SEQUENCE</scope>
    <source>
        <strain evidence="10">DUCC4014</strain>
    </source>
</reference>
<feature type="signal peptide" evidence="8">
    <location>
        <begin position="1"/>
        <end position="23"/>
    </location>
</feature>
<evidence type="ECO:0000256" key="5">
    <source>
        <dbReference type="SAM" id="Coils"/>
    </source>
</evidence>
<feature type="transmembrane region" description="Helical" evidence="7">
    <location>
        <begin position="153"/>
        <end position="171"/>
    </location>
</feature>
<feature type="transmembrane region" description="Helical" evidence="7">
    <location>
        <begin position="497"/>
        <end position="520"/>
    </location>
</feature>
<dbReference type="GO" id="GO:0022857">
    <property type="term" value="F:transmembrane transporter activity"/>
    <property type="evidence" value="ECO:0007669"/>
    <property type="project" value="InterPro"/>
</dbReference>